<name>A0A2K1E0E3_9FLAO</name>
<gene>
    <name evidence="2" type="ORF">C1T31_05345</name>
</gene>
<dbReference type="AlphaFoldDB" id="A0A2K1E0E3"/>
<keyword evidence="3" id="KW-1185">Reference proteome</keyword>
<evidence type="ECO:0000313" key="2">
    <source>
        <dbReference type="EMBL" id="PNQ73760.1"/>
    </source>
</evidence>
<dbReference type="GO" id="GO:0016491">
    <property type="term" value="F:oxidoreductase activity"/>
    <property type="evidence" value="ECO:0007669"/>
    <property type="project" value="InterPro"/>
</dbReference>
<sequence length="254" mass="29866">MAYFTQKDSIVRTIWGNSDTILLIFAGASAEFALNKAVDWLYYTGRLPNDPLGRLFSTVAYARQIVFSEESKAKLAIKNINNIHQAVETKREQSIPNWAYKDVLFMLIDYSIRSYELLERPLKLEEKEEVFSVFHKVGTLMNIHDLPKNYQEFKVMRSKHLQENLLNGPFTKDLYKQYCKHLGRFRYQLLKEAQIMLLPNIARKQLKFRRFSFLSPLIPTYKLSKTLKLDNIIKHIILPSTYMEDIKSLNFNSL</sequence>
<evidence type="ECO:0000259" key="1">
    <source>
        <dbReference type="Pfam" id="PF09995"/>
    </source>
</evidence>
<dbReference type="RefSeq" id="WP_103051457.1">
    <property type="nucleotide sequence ID" value="NZ_POWF01000002.1"/>
</dbReference>
<protein>
    <submittedName>
        <fullName evidence="2">DUF2236 domain-containing protein</fullName>
    </submittedName>
</protein>
<dbReference type="Proteomes" id="UP000236641">
    <property type="component" value="Unassembled WGS sequence"/>
</dbReference>
<dbReference type="InterPro" id="IPR018713">
    <property type="entry name" value="MPAB/Lcp_cat_dom"/>
</dbReference>
<dbReference type="OrthoDB" id="5498485at2"/>
<proteinExistence type="predicted"/>
<dbReference type="EMBL" id="POWF01000002">
    <property type="protein sequence ID" value="PNQ73760.1"/>
    <property type="molecule type" value="Genomic_DNA"/>
</dbReference>
<feature type="domain" description="ER-bound oxygenase mpaB/mpaB'/Rubber oxygenase catalytic" evidence="1">
    <location>
        <begin position="45"/>
        <end position="209"/>
    </location>
</feature>
<comment type="caution">
    <text evidence="2">The sequence shown here is derived from an EMBL/GenBank/DDBJ whole genome shotgun (WGS) entry which is preliminary data.</text>
</comment>
<reference evidence="2 3" key="1">
    <citation type="submission" date="2018-01" db="EMBL/GenBank/DDBJ databases">
        <title>The draft genome of Hanstruepera neustonica JCM19743.</title>
        <authorList>
            <person name="He R.-H."/>
            <person name="Du Z.-J."/>
        </authorList>
    </citation>
    <scope>NUCLEOTIDE SEQUENCE [LARGE SCALE GENOMIC DNA]</scope>
    <source>
        <strain evidence="2 3">JCM19743</strain>
    </source>
</reference>
<accession>A0A2K1E0E3</accession>
<organism evidence="2 3">
    <name type="scientific">Hanstruepera neustonica</name>
    <dbReference type="NCBI Taxonomy" id="1445657"/>
    <lineage>
        <taxon>Bacteria</taxon>
        <taxon>Pseudomonadati</taxon>
        <taxon>Bacteroidota</taxon>
        <taxon>Flavobacteriia</taxon>
        <taxon>Flavobacteriales</taxon>
        <taxon>Flavobacteriaceae</taxon>
        <taxon>Hanstruepera</taxon>
    </lineage>
</organism>
<dbReference type="Pfam" id="PF09995">
    <property type="entry name" value="MPAB_Lcp_cat"/>
    <property type="match status" value="1"/>
</dbReference>
<evidence type="ECO:0000313" key="3">
    <source>
        <dbReference type="Proteomes" id="UP000236641"/>
    </source>
</evidence>